<feature type="region of interest" description="Disordered" evidence="1">
    <location>
        <begin position="250"/>
        <end position="278"/>
    </location>
</feature>
<feature type="region of interest" description="Disordered" evidence="1">
    <location>
        <begin position="467"/>
        <end position="491"/>
    </location>
</feature>
<dbReference type="RefSeq" id="WP_275421786.1">
    <property type="nucleotide sequence ID" value="NZ_CP106877.1"/>
</dbReference>
<keyword evidence="3" id="KW-0966">Cell projection</keyword>
<feature type="domain" description="Flagellar hook-length control protein-like C-terminal" evidence="2">
    <location>
        <begin position="384"/>
        <end position="456"/>
    </location>
</feature>
<name>A0A9E8M2X0_9BACI</name>
<gene>
    <name evidence="3" type="ORF">OE105_05720</name>
</gene>
<reference evidence="3" key="1">
    <citation type="submission" date="2022-09" db="EMBL/GenBank/DDBJ databases">
        <title>Complete Genomes of Fervidibacillus albus and Fervidibacillus halotolerans isolated from tidal flat sediments.</title>
        <authorList>
            <person name="Kwon K.K."/>
            <person name="Yang S.-H."/>
            <person name="Park M.J."/>
            <person name="Oh H.-M."/>
        </authorList>
    </citation>
    <scope>NUCLEOTIDE SEQUENCE</scope>
    <source>
        <strain evidence="3">MEBiC13594</strain>
    </source>
</reference>
<dbReference type="KEGG" id="fhl:OE105_05720"/>
<evidence type="ECO:0000256" key="1">
    <source>
        <dbReference type="SAM" id="MobiDB-lite"/>
    </source>
</evidence>
<evidence type="ECO:0000313" key="3">
    <source>
        <dbReference type="EMBL" id="WAA13601.1"/>
    </source>
</evidence>
<dbReference type="Proteomes" id="UP001164726">
    <property type="component" value="Chromosome"/>
</dbReference>
<evidence type="ECO:0000259" key="2">
    <source>
        <dbReference type="Pfam" id="PF02120"/>
    </source>
</evidence>
<dbReference type="EMBL" id="CP106877">
    <property type="protein sequence ID" value="WAA13601.1"/>
    <property type="molecule type" value="Genomic_DNA"/>
</dbReference>
<dbReference type="Gene3D" id="3.30.750.140">
    <property type="match status" value="1"/>
</dbReference>
<sequence>MQIGPIESFMNFGKEQLVQGQIKDEKGNSDFHNVLTRLTSGNGQDVVETSDLEEAKWKTTSFVKDFLPSVGPLLTDEDALLTDQEDLNSISIEDIKTVLKNLISALSSEMDEDDQVKLTELQSFVKDMNEENLDWSLIGVFNVLNQLMSSFPSTEKFKANVVPLLKMAGQMIRYQTMEQKQLDPESFRVLETFIQKNGFDLDLQSVYSRWNGGDGTKERNIVFPFPLGQDRFQVAQIKNYVANHSNQDGISKQGLAGGQDQIKLNTSPPLPQQNDDSQFLNEKNEKNTDFFQISQQLGRSGKGKTDEPILNRMASSVTTFEGEEKILNDKKAEGSFSVVNKIQSLQQTGHPETLKLIDRDQQPVSYKQFEKEFASILSRGNFIKNGNVQRLTVKLHPEHLGELKIELVQKQGEIIAKIISSTDRAKELLETQLSSLRHAFVQQNINVTRIDMQTEGAFDGFEDQEQSFYGSGGYSNDRNEDGEKNEDSKEMTFQEALFNMEI</sequence>
<dbReference type="InterPro" id="IPR021136">
    <property type="entry name" value="Flagellar_hook_control-like_C"/>
</dbReference>
<dbReference type="CDD" id="cd17470">
    <property type="entry name" value="T3SS_Flik_C"/>
    <property type="match status" value="1"/>
</dbReference>
<evidence type="ECO:0000313" key="4">
    <source>
        <dbReference type="Proteomes" id="UP001164726"/>
    </source>
</evidence>
<dbReference type="AlphaFoldDB" id="A0A9E8M2X0"/>
<proteinExistence type="predicted"/>
<protein>
    <submittedName>
        <fullName evidence="3">Flagellar hook-length control protein FliK</fullName>
    </submittedName>
</protein>
<keyword evidence="3" id="KW-0969">Cilium</keyword>
<feature type="compositionally biased region" description="Polar residues" evidence="1">
    <location>
        <begin position="262"/>
        <end position="278"/>
    </location>
</feature>
<dbReference type="Pfam" id="PF02120">
    <property type="entry name" value="Flg_hook"/>
    <property type="match status" value="1"/>
</dbReference>
<organism evidence="3 4">
    <name type="scientific">Fervidibacillus halotolerans</name>
    <dbReference type="NCBI Taxonomy" id="2980027"/>
    <lineage>
        <taxon>Bacteria</taxon>
        <taxon>Bacillati</taxon>
        <taxon>Bacillota</taxon>
        <taxon>Bacilli</taxon>
        <taxon>Bacillales</taxon>
        <taxon>Bacillaceae</taxon>
        <taxon>Fervidibacillus</taxon>
    </lineage>
</organism>
<keyword evidence="3" id="KW-0282">Flagellum</keyword>
<dbReference type="InterPro" id="IPR038610">
    <property type="entry name" value="FliK-like_C_sf"/>
</dbReference>
<accession>A0A9E8M2X0</accession>
<keyword evidence="4" id="KW-1185">Reference proteome</keyword>
<feature type="compositionally biased region" description="Basic and acidic residues" evidence="1">
    <location>
        <begin position="477"/>
        <end position="491"/>
    </location>
</feature>